<dbReference type="AlphaFoldDB" id="A0A1D2A8W2"/>
<dbReference type="SMART" id="SM00014">
    <property type="entry name" value="acidPPc"/>
    <property type="match status" value="1"/>
</dbReference>
<dbReference type="Gene3D" id="1.20.144.10">
    <property type="entry name" value="Phosphatidic acid phosphatase type 2/haloperoxidase"/>
    <property type="match status" value="1"/>
</dbReference>
<evidence type="ECO:0000313" key="8">
    <source>
        <dbReference type="EMBL" id="JAT75385.1"/>
    </source>
</evidence>
<evidence type="ECO:0000256" key="2">
    <source>
        <dbReference type="ARBA" id="ARBA00008816"/>
    </source>
</evidence>
<evidence type="ECO:0000256" key="5">
    <source>
        <dbReference type="ARBA" id="ARBA00023136"/>
    </source>
</evidence>
<dbReference type="GO" id="GO:0008195">
    <property type="term" value="F:phosphatidate phosphatase activity"/>
    <property type="evidence" value="ECO:0007669"/>
    <property type="project" value="TreeGrafter"/>
</dbReference>
<accession>A0A1D2A8W2</accession>
<dbReference type="EMBL" id="GDKF01003237">
    <property type="protein sequence ID" value="JAT75385.1"/>
    <property type="molecule type" value="Transcribed_RNA"/>
</dbReference>
<name>A0A1D2A8W2_AUXPR</name>
<keyword evidence="4 6" id="KW-1133">Transmembrane helix</keyword>
<dbReference type="InterPro" id="IPR043216">
    <property type="entry name" value="PAP-like"/>
</dbReference>
<proteinExistence type="inferred from homology"/>
<dbReference type="PANTHER" id="PTHR10165">
    <property type="entry name" value="LIPID PHOSPHATE PHOSPHATASE"/>
    <property type="match status" value="1"/>
</dbReference>
<evidence type="ECO:0000259" key="7">
    <source>
        <dbReference type="SMART" id="SM00014"/>
    </source>
</evidence>
<dbReference type="GO" id="GO:0016020">
    <property type="term" value="C:membrane"/>
    <property type="evidence" value="ECO:0007669"/>
    <property type="project" value="UniProtKB-SubCell"/>
</dbReference>
<feature type="transmembrane region" description="Helical" evidence="6">
    <location>
        <begin position="72"/>
        <end position="92"/>
    </location>
</feature>
<dbReference type="SUPFAM" id="SSF48317">
    <property type="entry name" value="Acid phosphatase/Vanadium-dependent haloperoxidase"/>
    <property type="match status" value="1"/>
</dbReference>
<keyword evidence="5 6" id="KW-0472">Membrane</keyword>
<evidence type="ECO:0000256" key="3">
    <source>
        <dbReference type="ARBA" id="ARBA00022692"/>
    </source>
</evidence>
<evidence type="ECO:0000256" key="6">
    <source>
        <dbReference type="SAM" id="Phobius"/>
    </source>
</evidence>
<keyword evidence="3 6" id="KW-0812">Transmembrane</keyword>
<comment type="subcellular location">
    <subcellularLocation>
        <location evidence="1">Membrane</location>
        <topology evidence="1">Multi-pass membrane protein</topology>
    </subcellularLocation>
</comment>
<dbReference type="PANTHER" id="PTHR10165:SF35">
    <property type="entry name" value="RE23632P"/>
    <property type="match status" value="1"/>
</dbReference>
<evidence type="ECO:0000256" key="1">
    <source>
        <dbReference type="ARBA" id="ARBA00004141"/>
    </source>
</evidence>
<dbReference type="GO" id="GO:0046839">
    <property type="term" value="P:phospholipid dephosphorylation"/>
    <property type="evidence" value="ECO:0007669"/>
    <property type="project" value="TreeGrafter"/>
</dbReference>
<feature type="transmembrane region" description="Helical" evidence="6">
    <location>
        <begin position="228"/>
        <end position="247"/>
    </location>
</feature>
<feature type="transmembrane region" description="Helical" evidence="6">
    <location>
        <begin position="259"/>
        <end position="278"/>
    </location>
</feature>
<feature type="transmembrane region" description="Helical" evidence="6">
    <location>
        <begin position="104"/>
        <end position="128"/>
    </location>
</feature>
<gene>
    <name evidence="8" type="ORF">g.8214</name>
</gene>
<feature type="transmembrane region" description="Helical" evidence="6">
    <location>
        <begin position="189"/>
        <end position="208"/>
    </location>
</feature>
<sequence length="301" mass="33479">MAIKTQWKLKDIQWREVFKRQDYATLLLTACFIVGLVIPYAISDPRTSAYIIYDATISNAGYDNFKPSVPNFVPVLVPLLTFAITVVVGELISSKSQHNTVTEAVASALFFVLDGIQSFVCGLLVVQITKLVVGRTRPDFLARCNPIIPGNITITIGGDPNALWPCQRPYDDVLKDGFQSFPSGHTSTAFNLTVYTSAYLIWCWHMRLSWTPVHLSMKQQFLLDLRNVAAKLWMLVLLGVAWGIAISRIIDNQHHPSDVIGGALIGICIALIYVLRAIPRYKRVLSPEVKSAQGDLDEMSV</sequence>
<evidence type="ECO:0000256" key="4">
    <source>
        <dbReference type="ARBA" id="ARBA00022989"/>
    </source>
</evidence>
<feature type="domain" description="Phosphatidic acid phosphatase type 2/haloperoxidase" evidence="7">
    <location>
        <begin position="108"/>
        <end position="274"/>
    </location>
</feature>
<dbReference type="InterPro" id="IPR000326">
    <property type="entry name" value="PAP2/HPO"/>
</dbReference>
<reference evidence="8" key="1">
    <citation type="submission" date="2015-08" db="EMBL/GenBank/DDBJ databases">
        <authorList>
            <person name="Babu N.S."/>
            <person name="Beckwith C.J."/>
            <person name="Beseler K.G."/>
            <person name="Brison A."/>
            <person name="Carone J.V."/>
            <person name="Caskin T.P."/>
            <person name="Diamond M."/>
            <person name="Durham M.E."/>
            <person name="Foxe J.M."/>
            <person name="Go M."/>
            <person name="Henderson B.A."/>
            <person name="Jones I.B."/>
            <person name="McGettigan J.A."/>
            <person name="Micheletti S.J."/>
            <person name="Nasrallah M.E."/>
            <person name="Ortiz D."/>
            <person name="Piller C.R."/>
            <person name="Privatt S.R."/>
            <person name="Schneider S.L."/>
            <person name="Sharp S."/>
            <person name="Smith T.C."/>
            <person name="Stanton J.D."/>
            <person name="Ullery H.E."/>
            <person name="Wilson R.J."/>
            <person name="Serrano M.G."/>
            <person name="Buck G."/>
            <person name="Lee V."/>
            <person name="Wang Y."/>
            <person name="Carvalho R."/>
            <person name="Voegtly L."/>
            <person name="Shi R."/>
            <person name="Duckworth R."/>
            <person name="Johnson A."/>
            <person name="Loviza R."/>
            <person name="Walstead R."/>
            <person name="Shah Z."/>
            <person name="Kiflezghi M."/>
            <person name="Wade K."/>
            <person name="Ball S.L."/>
            <person name="Bradley K.W."/>
            <person name="Asai D.J."/>
            <person name="Bowman C.A."/>
            <person name="Russell D.A."/>
            <person name="Pope W.H."/>
            <person name="Jacobs-Sera D."/>
            <person name="Hendrix R.W."/>
            <person name="Hatfull G.F."/>
        </authorList>
    </citation>
    <scope>NUCLEOTIDE SEQUENCE</scope>
</reference>
<comment type="similarity">
    <text evidence="2">Belongs to the PA-phosphatase related phosphoesterase family.</text>
</comment>
<feature type="transmembrane region" description="Helical" evidence="6">
    <location>
        <begin position="23"/>
        <end position="42"/>
    </location>
</feature>
<dbReference type="InterPro" id="IPR036938">
    <property type="entry name" value="PAP2/HPO_sf"/>
</dbReference>
<organism evidence="8">
    <name type="scientific">Auxenochlorella protothecoides</name>
    <name type="common">Green microalga</name>
    <name type="synonym">Chlorella protothecoides</name>
    <dbReference type="NCBI Taxonomy" id="3075"/>
    <lineage>
        <taxon>Eukaryota</taxon>
        <taxon>Viridiplantae</taxon>
        <taxon>Chlorophyta</taxon>
        <taxon>core chlorophytes</taxon>
        <taxon>Trebouxiophyceae</taxon>
        <taxon>Chlorellales</taxon>
        <taxon>Chlorellaceae</taxon>
        <taxon>Auxenochlorella</taxon>
    </lineage>
</organism>
<dbReference type="Pfam" id="PF01569">
    <property type="entry name" value="PAP2"/>
    <property type="match status" value="1"/>
</dbReference>
<dbReference type="GO" id="GO:0006644">
    <property type="term" value="P:phospholipid metabolic process"/>
    <property type="evidence" value="ECO:0007669"/>
    <property type="project" value="InterPro"/>
</dbReference>
<protein>
    <recommendedName>
        <fullName evidence="7">Phosphatidic acid phosphatase type 2/haloperoxidase domain-containing protein</fullName>
    </recommendedName>
</protein>